<dbReference type="Gene3D" id="1.25.40.90">
    <property type="match status" value="1"/>
</dbReference>
<dbReference type="KEGG" id="ncs:NCAS_0A00760"/>
<feature type="compositionally biased region" description="Polar residues" evidence="6">
    <location>
        <begin position="557"/>
        <end position="579"/>
    </location>
</feature>
<evidence type="ECO:0000256" key="2">
    <source>
        <dbReference type="ARBA" id="ARBA00022553"/>
    </source>
</evidence>
<dbReference type="RefSeq" id="XP_003673027.1">
    <property type="nucleotide sequence ID" value="XM_003672979.1"/>
</dbReference>
<evidence type="ECO:0000259" key="7">
    <source>
        <dbReference type="PROSITE" id="PS50102"/>
    </source>
</evidence>
<evidence type="ECO:0000256" key="1">
    <source>
        <dbReference type="ARBA" id="ARBA00004123"/>
    </source>
</evidence>
<sequence>MSSSETEEGIQSFVTTLESFKELKSGISASRIKKLTTYSLDHVDQEEQLISLIVEYSKTCPDSHKLGSLYIIDSIGRAYLDEARYKEEYIKPTAKSGSCAHGVYLLGEAIRDLLSEAISKSSDDHKNKIRTLIDIWDRAGLFQKNYLNSIRARFFAMAPSSTSTTSTSKNVSSTSLPEDPKERCTLILNNLTPLRQIPNVNIPEELSLVDDPTKQHTALLQLLKDIQAATQFVQMESQSVVAPPPPKQVAHITAEYGSRRDRVRDQRGGRNRSRSPRARRNSSTTTTAVNNGVTGDGFSTVIGGNNHHLYPNEMNIPSNPHFRPKPVSYDPSIPPNHVKVFSRTLFIGGVPMNMKEWDLSNLLRPYAEAQSIIMNNHRKHAFVKVYSRREAENVLMNFNKDGSSQLRLRWGVGFGPRDCCDYQNGTSIIPIHRLTDVDQKWAVSAQWGGTGGQPLTTGVVFEEPDIIVGEGVSSKAISKKMPTDSRHGPKSAKAFNSPPAAAPIPMQQTQGMPYGSTNQMYPQMQGPPPPQQQMGYGQPYPQPQQAHMAPPPPQQQGNIDPTAQLNSLMNMLSQQQQRN</sequence>
<evidence type="ECO:0000256" key="3">
    <source>
        <dbReference type="ARBA" id="ARBA00022884"/>
    </source>
</evidence>
<feature type="domain" description="CID" evidence="8">
    <location>
        <begin position="5"/>
        <end position="158"/>
    </location>
</feature>
<dbReference type="GO" id="GO:0030847">
    <property type="term" value="P:termination of RNA polymerase II transcription, exosome-dependent"/>
    <property type="evidence" value="ECO:0007669"/>
    <property type="project" value="EnsemblFungi"/>
</dbReference>
<dbReference type="PROSITE" id="PS50102">
    <property type="entry name" value="RRM"/>
    <property type="match status" value="1"/>
</dbReference>
<comment type="subcellular location">
    <subcellularLocation>
        <location evidence="1">Nucleus</location>
    </subcellularLocation>
</comment>
<feature type="region of interest" description="Disordered" evidence="6">
    <location>
        <begin position="256"/>
        <end position="296"/>
    </location>
</feature>
<keyword evidence="4" id="KW-0539">Nucleus</keyword>
<dbReference type="InterPro" id="IPR035979">
    <property type="entry name" value="RBD_domain_sf"/>
</dbReference>
<dbReference type="CDD" id="cd16984">
    <property type="entry name" value="CID_Nrd1_like"/>
    <property type="match status" value="1"/>
</dbReference>
<evidence type="ECO:0000256" key="4">
    <source>
        <dbReference type="ARBA" id="ARBA00023242"/>
    </source>
</evidence>
<keyword evidence="10" id="KW-1185">Reference proteome</keyword>
<dbReference type="GO" id="GO:0005634">
    <property type="term" value="C:nucleus"/>
    <property type="evidence" value="ECO:0007669"/>
    <property type="project" value="UniProtKB-SubCell"/>
</dbReference>
<evidence type="ECO:0000256" key="5">
    <source>
        <dbReference type="PROSITE-ProRule" id="PRU00176"/>
    </source>
</evidence>
<dbReference type="Pfam" id="PF04818">
    <property type="entry name" value="CID"/>
    <property type="match status" value="1"/>
</dbReference>
<evidence type="ECO:0000313" key="10">
    <source>
        <dbReference type="Proteomes" id="UP000001640"/>
    </source>
</evidence>
<dbReference type="Proteomes" id="UP000001640">
    <property type="component" value="Chromosome 1"/>
</dbReference>
<dbReference type="OrthoDB" id="79367at2759"/>
<feature type="domain" description="RRM" evidence="7">
    <location>
        <begin position="343"/>
        <end position="413"/>
    </location>
</feature>
<dbReference type="SUPFAM" id="SSF54928">
    <property type="entry name" value="RNA-binding domain, RBD"/>
    <property type="match status" value="1"/>
</dbReference>
<dbReference type="GO" id="GO:0071034">
    <property type="term" value="P:CUT catabolic process"/>
    <property type="evidence" value="ECO:0007669"/>
    <property type="project" value="EnsemblFungi"/>
</dbReference>
<feature type="compositionally biased region" description="Low complexity" evidence="6">
    <location>
        <begin position="532"/>
        <end position="548"/>
    </location>
</feature>
<dbReference type="GO" id="GO:0071028">
    <property type="term" value="P:nuclear mRNA surveillance"/>
    <property type="evidence" value="ECO:0007669"/>
    <property type="project" value="EnsemblFungi"/>
</dbReference>
<dbReference type="OMA" id="GIVQTCI"/>
<dbReference type="SUPFAM" id="SSF48464">
    <property type="entry name" value="ENTH/VHS domain"/>
    <property type="match status" value="1"/>
</dbReference>
<evidence type="ECO:0000313" key="9">
    <source>
        <dbReference type="EMBL" id="CCC66636.1"/>
    </source>
</evidence>
<dbReference type="GeneID" id="96900125"/>
<dbReference type="SMART" id="SM00360">
    <property type="entry name" value="RRM"/>
    <property type="match status" value="1"/>
</dbReference>
<evidence type="ECO:0000259" key="8">
    <source>
        <dbReference type="PROSITE" id="PS51391"/>
    </source>
</evidence>
<feature type="compositionally biased region" description="Basic and acidic residues" evidence="6">
    <location>
        <begin position="257"/>
        <end position="268"/>
    </location>
</feature>
<dbReference type="GO" id="GO:0031124">
    <property type="term" value="P:mRNA 3'-end processing"/>
    <property type="evidence" value="ECO:0007669"/>
    <property type="project" value="EnsemblFungi"/>
</dbReference>
<dbReference type="Pfam" id="PF00076">
    <property type="entry name" value="RRM_1"/>
    <property type="match status" value="1"/>
</dbReference>
<keyword evidence="3 5" id="KW-0694">RNA-binding</keyword>
<dbReference type="AlphaFoldDB" id="G0V5A0"/>
<dbReference type="SMART" id="SM00582">
    <property type="entry name" value="RPR"/>
    <property type="match status" value="1"/>
</dbReference>
<gene>
    <name evidence="9" type="primary">NCAS0A00760</name>
    <name evidence="9" type="ordered locus">NCAS_0A00760</name>
</gene>
<accession>G0V5A0</accession>
<keyword evidence="2" id="KW-0597">Phosphoprotein</keyword>
<protein>
    <recommendedName>
        <fullName evidence="11">Protein NRD1</fullName>
    </recommendedName>
</protein>
<dbReference type="InterPro" id="IPR008942">
    <property type="entry name" value="ENTH_VHS"/>
</dbReference>
<dbReference type="GO" id="GO:0019904">
    <property type="term" value="F:protein domain specific binding"/>
    <property type="evidence" value="ECO:0007669"/>
    <property type="project" value="EnsemblFungi"/>
</dbReference>
<reference key="2">
    <citation type="submission" date="2011-08" db="EMBL/GenBank/DDBJ databases">
        <title>Genome sequence of Naumovozyma castellii.</title>
        <authorList>
            <person name="Gordon J.L."/>
            <person name="Armisen D."/>
            <person name="Proux-Wera E."/>
            <person name="OhEigeartaigh S.S."/>
            <person name="Byrne K.P."/>
            <person name="Wolfe K.H."/>
        </authorList>
    </citation>
    <scope>NUCLEOTIDE SEQUENCE</scope>
    <source>
        <strain>Type strain:CBS 4309</strain>
    </source>
</reference>
<dbReference type="GO" id="GO:0031126">
    <property type="term" value="P:sno(s)RNA 3'-end processing"/>
    <property type="evidence" value="ECO:0007669"/>
    <property type="project" value="EnsemblFungi"/>
</dbReference>
<feature type="compositionally biased region" description="Basic residues" evidence="6">
    <location>
        <begin position="269"/>
        <end position="280"/>
    </location>
</feature>
<dbReference type="STRING" id="1064592.G0V5A0"/>
<dbReference type="PROSITE" id="PS51391">
    <property type="entry name" value="CID"/>
    <property type="match status" value="1"/>
</dbReference>
<feature type="compositionally biased region" description="Polar residues" evidence="6">
    <location>
        <begin position="506"/>
        <end position="518"/>
    </location>
</feature>
<dbReference type="GO" id="GO:0001068">
    <property type="term" value="F:transcription regulatory region RNA binding"/>
    <property type="evidence" value="ECO:0007669"/>
    <property type="project" value="EnsemblFungi"/>
</dbReference>
<feature type="region of interest" description="Disordered" evidence="6">
    <location>
        <begin position="476"/>
        <end position="579"/>
    </location>
</feature>
<dbReference type="InParanoid" id="G0V5A0"/>
<dbReference type="GO" id="GO:0034472">
    <property type="term" value="P:snRNA 3'-end processing"/>
    <property type="evidence" value="ECO:0007669"/>
    <property type="project" value="EnsemblFungi"/>
</dbReference>
<dbReference type="InterPro" id="IPR000504">
    <property type="entry name" value="RRM_dom"/>
</dbReference>
<dbReference type="InterPro" id="IPR012677">
    <property type="entry name" value="Nucleotide-bd_a/b_plait_sf"/>
</dbReference>
<dbReference type="GO" id="GO:0071041">
    <property type="term" value="P:antisense RNA transcript catabolic process"/>
    <property type="evidence" value="ECO:0007669"/>
    <property type="project" value="EnsemblFungi"/>
</dbReference>
<dbReference type="FunCoup" id="G0V5A0">
    <property type="interactions" value="337"/>
</dbReference>
<dbReference type="InterPro" id="IPR048892">
    <property type="entry name" value="Nrd1_Seb1_dom2"/>
</dbReference>
<dbReference type="InterPro" id="IPR006569">
    <property type="entry name" value="CID_dom"/>
</dbReference>
<dbReference type="GO" id="GO:0035649">
    <property type="term" value="C:Nrd1 complex"/>
    <property type="evidence" value="ECO:0007669"/>
    <property type="project" value="EnsemblFungi"/>
</dbReference>
<proteinExistence type="predicted"/>
<organism evidence="9 10">
    <name type="scientific">Naumovozyma castellii</name>
    <name type="common">Yeast</name>
    <name type="synonym">Saccharomyces castellii</name>
    <dbReference type="NCBI Taxonomy" id="27288"/>
    <lineage>
        <taxon>Eukaryota</taxon>
        <taxon>Fungi</taxon>
        <taxon>Dikarya</taxon>
        <taxon>Ascomycota</taxon>
        <taxon>Saccharomycotina</taxon>
        <taxon>Saccharomycetes</taxon>
        <taxon>Saccharomycetales</taxon>
        <taxon>Saccharomycetaceae</taxon>
        <taxon>Naumovozyma</taxon>
    </lineage>
</organism>
<evidence type="ECO:0008006" key="11">
    <source>
        <dbReference type="Google" id="ProtNLM"/>
    </source>
</evidence>
<dbReference type="eggNOG" id="KOG0132">
    <property type="taxonomic scope" value="Eukaryota"/>
</dbReference>
<name>G0V5A0_NAUCA</name>
<feature type="compositionally biased region" description="Low complexity" evidence="6">
    <location>
        <begin position="281"/>
        <end position="293"/>
    </location>
</feature>
<dbReference type="FunFam" id="3.30.70.330:FF:000397">
    <property type="entry name" value="RNA binding protein Nrd1"/>
    <property type="match status" value="1"/>
</dbReference>
<dbReference type="Gene3D" id="3.30.70.330">
    <property type="match status" value="1"/>
</dbReference>
<dbReference type="HOGENOM" id="CLU_016577_1_0_1"/>
<reference evidence="9 10" key="1">
    <citation type="journal article" date="2011" name="Proc. Natl. Acad. Sci. U.S.A.">
        <title>Evolutionary erosion of yeast sex chromosomes by mating-type switching accidents.</title>
        <authorList>
            <person name="Gordon J.L."/>
            <person name="Armisen D."/>
            <person name="Proux-Wera E."/>
            <person name="Oheigeartaigh S.S."/>
            <person name="Byrne K.P."/>
            <person name="Wolfe K.H."/>
        </authorList>
    </citation>
    <scope>NUCLEOTIDE SEQUENCE [LARGE SCALE GENOMIC DNA]</scope>
    <source>
        <strain evidence="10">ATCC 76901 / BCRC 22586 / CBS 4309 / NBRC 1992 / NRRL Y-12630</strain>
    </source>
</reference>
<dbReference type="EMBL" id="HE576752">
    <property type="protein sequence ID" value="CCC66636.1"/>
    <property type="molecule type" value="Genomic_DNA"/>
</dbReference>
<evidence type="ECO:0000256" key="6">
    <source>
        <dbReference type="SAM" id="MobiDB-lite"/>
    </source>
</evidence>
<dbReference type="GO" id="GO:0042780">
    <property type="term" value="P:tRNA 3'-end processing"/>
    <property type="evidence" value="ECO:0007669"/>
    <property type="project" value="EnsemblFungi"/>
</dbReference>
<dbReference type="Pfam" id="PF21380">
    <property type="entry name" value="Nrd1-Seb1_dom2"/>
    <property type="match status" value="1"/>
</dbReference>